<evidence type="ECO:0000313" key="1">
    <source>
        <dbReference type="EnsemblPlants" id="cds.evm.model.07.697"/>
    </source>
</evidence>
<reference evidence="1" key="1">
    <citation type="submission" date="2018-11" db="EMBL/GenBank/DDBJ databases">
        <authorList>
            <person name="Grassa J C."/>
        </authorList>
    </citation>
    <scope>NUCLEOTIDE SEQUENCE [LARGE SCALE GENOMIC DNA]</scope>
</reference>
<proteinExistence type="predicted"/>
<protein>
    <submittedName>
        <fullName evidence="1">Uncharacterized protein</fullName>
    </submittedName>
</protein>
<dbReference type="AlphaFoldDB" id="A0A803Q627"/>
<keyword evidence="2" id="KW-1185">Reference proteome</keyword>
<sequence>MVMNAELSTRVERLKELVGSPNEDDDVSLFVLGEQHFEQLESLEALARDFLKESSDQVAGYGRAMMDMQREFDEKMKGVLDKLSNLSNFVKERFMTLDANVAVIKRAIANLSQGIESSLAHSSKIKVPKPKAFNGSKNSKGLEDFLWGRAVLQGSKNSIRR</sequence>
<name>A0A803Q627_CANSA</name>
<dbReference type="EMBL" id="UZAU01000642">
    <property type="status" value="NOT_ANNOTATED_CDS"/>
    <property type="molecule type" value="Genomic_DNA"/>
</dbReference>
<organism evidence="1 2">
    <name type="scientific">Cannabis sativa</name>
    <name type="common">Hemp</name>
    <name type="synonym">Marijuana</name>
    <dbReference type="NCBI Taxonomy" id="3483"/>
    <lineage>
        <taxon>Eukaryota</taxon>
        <taxon>Viridiplantae</taxon>
        <taxon>Streptophyta</taxon>
        <taxon>Embryophyta</taxon>
        <taxon>Tracheophyta</taxon>
        <taxon>Spermatophyta</taxon>
        <taxon>Magnoliopsida</taxon>
        <taxon>eudicotyledons</taxon>
        <taxon>Gunneridae</taxon>
        <taxon>Pentapetalae</taxon>
        <taxon>rosids</taxon>
        <taxon>fabids</taxon>
        <taxon>Rosales</taxon>
        <taxon>Cannabaceae</taxon>
        <taxon>Cannabis</taxon>
    </lineage>
</organism>
<evidence type="ECO:0000313" key="2">
    <source>
        <dbReference type="Proteomes" id="UP000596661"/>
    </source>
</evidence>
<dbReference type="Proteomes" id="UP000596661">
    <property type="component" value="Chromosome 7"/>
</dbReference>
<dbReference type="Gramene" id="evm.model.07.697">
    <property type="protein sequence ID" value="cds.evm.model.07.697"/>
    <property type="gene ID" value="evm.TU.07.697"/>
</dbReference>
<reference evidence="1" key="2">
    <citation type="submission" date="2021-03" db="UniProtKB">
        <authorList>
            <consortium name="EnsemblPlants"/>
        </authorList>
    </citation>
    <scope>IDENTIFICATION</scope>
</reference>
<dbReference type="EnsemblPlants" id="evm.model.07.697">
    <property type="protein sequence ID" value="cds.evm.model.07.697"/>
    <property type="gene ID" value="evm.TU.07.697"/>
</dbReference>
<accession>A0A803Q627</accession>